<dbReference type="AlphaFoldDB" id="A0A486XKP8"/>
<protein>
    <submittedName>
        <fullName evidence="2">Uncharacterized protein</fullName>
    </submittedName>
</protein>
<reference evidence="2" key="1">
    <citation type="submission" date="2019-04" db="EMBL/GenBank/DDBJ databases">
        <authorList>
            <person name="Brambilla D."/>
        </authorList>
    </citation>
    <scope>NUCLEOTIDE SEQUENCE</scope>
    <source>
        <strain evidence="2">BAL1</strain>
    </source>
</reference>
<evidence type="ECO:0000313" key="2">
    <source>
        <dbReference type="EMBL" id="VHO02730.1"/>
    </source>
</evidence>
<evidence type="ECO:0000256" key="1">
    <source>
        <dbReference type="SAM" id="Phobius"/>
    </source>
</evidence>
<organism evidence="2">
    <name type="scientific">Rheinheimera sp. BAL341</name>
    <dbReference type="NCBI Taxonomy" id="1708203"/>
    <lineage>
        <taxon>Bacteria</taxon>
        <taxon>Pseudomonadati</taxon>
        <taxon>Pseudomonadota</taxon>
        <taxon>Gammaproteobacteria</taxon>
        <taxon>Chromatiales</taxon>
        <taxon>Chromatiaceae</taxon>
        <taxon>Rheinheimera</taxon>
    </lineage>
</organism>
<name>A0A486XKP8_9GAMM</name>
<keyword evidence="1" id="KW-0812">Transmembrane</keyword>
<dbReference type="EMBL" id="CAAJGR010000073">
    <property type="protein sequence ID" value="VHO02730.1"/>
    <property type="molecule type" value="Genomic_DNA"/>
</dbReference>
<proteinExistence type="predicted"/>
<accession>A0A486XKP8</accession>
<sequence>MTQHQQALIQFYHKGFTNLALFTLPVTVLVIMWLAVSKQALW</sequence>
<keyword evidence="1" id="KW-1133">Transmembrane helix</keyword>
<gene>
    <name evidence="2" type="ORF">BAL341_975</name>
</gene>
<keyword evidence="1" id="KW-0472">Membrane</keyword>
<feature type="transmembrane region" description="Helical" evidence="1">
    <location>
        <begin position="16"/>
        <end position="36"/>
    </location>
</feature>